<sequence length="824" mass="89021">MPNPLPARKVAGNKTGPVCRQRNQARQVEPKGAREDYSDALRAKCRKGSLHRKPADLPECPECNEPDSVVTRLGFSKKLAAKWYQTCTNTVKNFDGTPVKCHYFKVPKQPPPPKKQLDAIERQRTADLAAKAAERAQRAVDRAQREALKNPGNEDLQLALVSAKSNLETTVAEAEAARRVVQQDDERGWSSTPPPQPSSSRVTLDMAQNSSATSARTSTSQAQIDHDREVALRLQKSIWDAETDTSLDSAKTAHSSPDAHPPAPADKSMGVHLGTAGRPADASNRMRQAARLQRQAADWLGEESVTSKGGSQNRMTSSSSPIVTPTPGARVRNLRPFPLEADLNFKNFEDSTPGRADVQDDGAKTSAKSKDGSDKRAARLNEGTLTETAADTQLGEENTRMNKRRRSPSVTETPPPSTQPRTLNKCRRKLSFSSVISISSDEPPRTQVKRQRTDRDVQVKREAGEERIDDVRAPRDAHPESRAAPTNTPSKPKPRPMRKSDSVSKTTARAAATVIARQEHNAPTTVQPLSAHSPPYAHIDAAVTTTLALIAQGGGGNFSLNSPKGHTDEHRTDEGRTSGVSNLASANGARPRQHTDPAPTDELSSDREQNATDGSTLGSSNKENYDVERTSRIVCPARPASVARSPLANSRGVDEELPVLEPLDSPDSPALASGPRHPRSLPHEQPHVHPITHLPGLNVSYDITCRQPCCVMIEEAEAGRAPWESDYDSDDYKPAPRSAHCKQASEAASNTRGQDFVGDDVPTGLSADSDIEDAVDEGEASEADNRDHASDGASTDEHEGLGGLSRNSSESSEDPQVDDVAADE</sequence>
<organism evidence="2 3">
    <name type="scientific">Lentinus brumalis</name>
    <dbReference type="NCBI Taxonomy" id="2498619"/>
    <lineage>
        <taxon>Eukaryota</taxon>
        <taxon>Fungi</taxon>
        <taxon>Dikarya</taxon>
        <taxon>Basidiomycota</taxon>
        <taxon>Agaricomycotina</taxon>
        <taxon>Agaricomycetes</taxon>
        <taxon>Polyporales</taxon>
        <taxon>Polyporaceae</taxon>
        <taxon>Lentinus</taxon>
    </lineage>
</organism>
<feature type="region of interest" description="Disordered" evidence="1">
    <location>
        <begin position="245"/>
        <end position="332"/>
    </location>
</feature>
<evidence type="ECO:0000256" key="1">
    <source>
        <dbReference type="SAM" id="MobiDB-lite"/>
    </source>
</evidence>
<feature type="compositionally biased region" description="Basic and acidic residues" evidence="1">
    <location>
        <begin position="179"/>
        <end position="188"/>
    </location>
</feature>
<dbReference type="Proteomes" id="UP000256964">
    <property type="component" value="Unassembled WGS sequence"/>
</dbReference>
<reference evidence="2 3" key="1">
    <citation type="journal article" date="2018" name="Biotechnol. Biofuels">
        <title>Integrative visual omics of the white-rot fungus Polyporus brumalis exposes the biotechnological potential of its oxidative enzymes for delignifying raw plant biomass.</title>
        <authorList>
            <person name="Miyauchi S."/>
            <person name="Rancon A."/>
            <person name="Drula E."/>
            <person name="Hage H."/>
            <person name="Chaduli D."/>
            <person name="Favel A."/>
            <person name="Grisel S."/>
            <person name="Henrissat B."/>
            <person name="Herpoel-Gimbert I."/>
            <person name="Ruiz-Duenas F.J."/>
            <person name="Chevret D."/>
            <person name="Hainaut M."/>
            <person name="Lin J."/>
            <person name="Wang M."/>
            <person name="Pangilinan J."/>
            <person name="Lipzen A."/>
            <person name="Lesage-Meessen L."/>
            <person name="Navarro D."/>
            <person name="Riley R."/>
            <person name="Grigoriev I.V."/>
            <person name="Zhou S."/>
            <person name="Raouche S."/>
            <person name="Rosso M.N."/>
        </authorList>
    </citation>
    <scope>NUCLEOTIDE SEQUENCE [LARGE SCALE GENOMIC DNA]</scope>
    <source>
        <strain evidence="2 3">BRFM 1820</strain>
    </source>
</reference>
<feature type="compositionally biased region" description="Low complexity" evidence="1">
    <location>
        <begin position="207"/>
        <end position="223"/>
    </location>
</feature>
<feature type="region of interest" description="Disordered" evidence="1">
    <location>
        <begin position="720"/>
        <end position="824"/>
    </location>
</feature>
<feature type="region of interest" description="Disordered" evidence="1">
    <location>
        <begin position="345"/>
        <end position="509"/>
    </location>
</feature>
<feature type="region of interest" description="Disordered" evidence="1">
    <location>
        <begin position="179"/>
        <end position="226"/>
    </location>
</feature>
<gene>
    <name evidence="2" type="ORF">OH76DRAFT_1483019</name>
</gene>
<protein>
    <submittedName>
        <fullName evidence="2">Uncharacterized protein</fullName>
    </submittedName>
</protein>
<feature type="compositionally biased region" description="Low complexity" evidence="1">
    <location>
        <begin position="316"/>
        <end position="327"/>
    </location>
</feature>
<accession>A0A371DAV4</accession>
<feature type="compositionally biased region" description="Acidic residues" evidence="1">
    <location>
        <begin position="769"/>
        <end position="782"/>
    </location>
</feature>
<feature type="compositionally biased region" description="Polar residues" evidence="1">
    <location>
        <begin position="611"/>
        <end position="622"/>
    </location>
</feature>
<dbReference type="EMBL" id="KZ857404">
    <property type="protein sequence ID" value="RDX49656.1"/>
    <property type="molecule type" value="Genomic_DNA"/>
</dbReference>
<feature type="region of interest" description="Disordered" evidence="1">
    <location>
        <begin position="1"/>
        <end position="36"/>
    </location>
</feature>
<feature type="compositionally biased region" description="Acidic residues" evidence="1">
    <location>
        <begin position="811"/>
        <end position="824"/>
    </location>
</feature>
<feature type="compositionally biased region" description="Low complexity" evidence="1">
    <location>
        <begin position="431"/>
        <end position="440"/>
    </location>
</feature>
<evidence type="ECO:0000313" key="2">
    <source>
        <dbReference type="EMBL" id="RDX49656.1"/>
    </source>
</evidence>
<keyword evidence="3" id="KW-1185">Reference proteome</keyword>
<feature type="compositionally biased region" description="Low complexity" evidence="1">
    <location>
        <begin position="285"/>
        <end position="297"/>
    </location>
</feature>
<feature type="compositionally biased region" description="Basic and acidic residues" evidence="1">
    <location>
        <begin position="565"/>
        <end position="576"/>
    </location>
</feature>
<name>A0A371DAV4_9APHY</name>
<evidence type="ECO:0000313" key="3">
    <source>
        <dbReference type="Proteomes" id="UP000256964"/>
    </source>
</evidence>
<feature type="compositionally biased region" description="Basic and acidic residues" evidence="1">
    <location>
        <begin position="783"/>
        <end position="800"/>
    </location>
</feature>
<feature type="region of interest" description="Disordered" evidence="1">
    <location>
        <begin position="556"/>
        <end position="689"/>
    </location>
</feature>
<proteinExistence type="predicted"/>
<dbReference type="AlphaFoldDB" id="A0A371DAV4"/>
<feature type="compositionally biased region" description="Basic and acidic residues" evidence="1">
    <location>
        <begin position="451"/>
        <end position="481"/>
    </location>
</feature>
<feature type="compositionally biased region" description="Basic and acidic residues" evidence="1">
    <location>
        <begin position="357"/>
        <end position="379"/>
    </location>
</feature>
<dbReference type="OrthoDB" id="10591431at2759"/>
<feature type="compositionally biased region" description="Polar residues" evidence="1">
    <location>
        <begin position="304"/>
        <end position="315"/>
    </location>
</feature>